<dbReference type="RefSeq" id="WP_078693389.1">
    <property type="nucleotide sequence ID" value="NZ_FUWX01000006.1"/>
</dbReference>
<evidence type="ECO:0000256" key="1">
    <source>
        <dbReference type="ARBA" id="ARBA00005417"/>
    </source>
</evidence>
<dbReference type="InterPro" id="IPR017871">
    <property type="entry name" value="ABC_transporter-like_CS"/>
</dbReference>
<evidence type="ECO:0000313" key="9">
    <source>
        <dbReference type="EMBL" id="SJZ54264.1"/>
    </source>
</evidence>
<evidence type="ECO:0000259" key="7">
    <source>
        <dbReference type="PROSITE" id="PS50893"/>
    </source>
</evidence>
<keyword evidence="4 9" id="KW-0067">ATP-binding</keyword>
<protein>
    <submittedName>
        <fullName evidence="9">Osmoprotectant transport system ATP-binding protein</fullName>
    </submittedName>
</protein>
<evidence type="ECO:0000256" key="3">
    <source>
        <dbReference type="ARBA" id="ARBA00022741"/>
    </source>
</evidence>
<reference evidence="9 10" key="1">
    <citation type="submission" date="2017-02" db="EMBL/GenBank/DDBJ databases">
        <authorList>
            <person name="Peterson S.W."/>
        </authorList>
    </citation>
    <scope>NUCLEOTIDE SEQUENCE [LARGE SCALE GENOMIC DNA]</scope>
    <source>
        <strain evidence="9 10">ATCC 700028</strain>
    </source>
</reference>
<feature type="domain" description="CBS" evidence="8">
    <location>
        <begin position="320"/>
        <end position="376"/>
    </location>
</feature>
<dbReference type="PROSITE" id="PS00675">
    <property type="entry name" value="SIGMA54_INTERACT_1"/>
    <property type="match status" value="1"/>
</dbReference>
<dbReference type="Proteomes" id="UP000191153">
    <property type="component" value="Unassembled WGS sequence"/>
</dbReference>
<dbReference type="NCBIfam" id="TIGR01186">
    <property type="entry name" value="proV"/>
    <property type="match status" value="1"/>
</dbReference>
<keyword evidence="10" id="KW-1185">Reference proteome</keyword>
<comment type="similarity">
    <text evidence="1">Belongs to the ABC transporter superfamily.</text>
</comment>
<dbReference type="PROSITE" id="PS51371">
    <property type="entry name" value="CBS"/>
    <property type="match status" value="2"/>
</dbReference>
<evidence type="ECO:0000256" key="4">
    <source>
        <dbReference type="ARBA" id="ARBA00022840"/>
    </source>
</evidence>
<evidence type="ECO:0000313" key="10">
    <source>
        <dbReference type="Proteomes" id="UP000191153"/>
    </source>
</evidence>
<dbReference type="InterPro" id="IPR003439">
    <property type="entry name" value="ABC_transporter-like_ATP-bd"/>
</dbReference>
<dbReference type="GO" id="GO:0031460">
    <property type="term" value="P:glycine betaine transport"/>
    <property type="evidence" value="ECO:0007669"/>
    <property type="project" value="InterPro"/>
</dbReference>
<organism evidence="9 10">
    <name type="scientific">Cetobacterium ceti</name>
    <dbReference type="NCBI Taxonomy" id="180163"/>
    <lineage>
        <taxon>Bacteria</taxon>
        <taxon>Fusobacteriati</taxon>
        <taxon>Fusobacteriota</taxon>
        <taxon>Fusobacteriia</taxon>
        <taxon>Fusobacteriales</taxon>
        <taxon>Fusobacteriaceae</taxon>
        <taxon>Cetobacterium</taxon>
    </lineage>
</organism>
<accession>A0A1T4LIP0</accession>
<dbReference type="EMBL" id="FUWX01000006">
    <property type="protein sequence ID" value="SJZ54264.1"/>
    <property type="molecule type" value="Genomic_DNA"/>
</dbReference>
<keyword evidence="2" id="KW-0813">Transport</keyword>
<evidence type="ECO:0000256" key="6">
    <source>
        <dbReference type="PROSITE-ProRule" id="PRU00703"/>
    </source>
</evidence>
<dbReference type="Gene3D" id="3.40.50.300">
    <property type="entry name" value="P-loop containing nucleotide triphosphate hydrolases"/>
    <property type="match status" value="1"/>
</dbReference>
<dbReference type="GO" id="GO:0005524">
    <property type="term" value="F:ATP binding"/>
    <property type="evidence" value="ECO:0007669"/>
    <property type="project" value="UniProtKB-KW"/>
</dbReference>
<dbReference type="InterPro" id="IPR025662">
    <property type="entry name" value="Sigma_54_int_dom_ATP-bd_1"/>
</dbReference>
<dbReference type="PROSITE" id="PS00211">
    <property type="entry name" value="ABC_TRANSPORTER_1"/>
    <property type="match status" value="1"/>
</dbReference>
<keyword evidence="6" id="KW-0129">CBS domain</keyword>
<dbReference type="InterPro" id="IPR046342">
    <property type="entry name" value="CBS_dom_sf"/>
</dbReference>
<dbReference type="GO" id="GO:0016020">
    <property type="term" value="C:membrane"/>
    <property type="evidence" value="ECO:0007669"/>
    <property type="project" value="InterPro"/>
</dbReference>
<gene>
    <name evidence="9" type="ORF">SAMN02745174_00859</name>
</gene>
<dbReference type="STRING" id="180163.SAMN02745174_00859"/>
<dbReference type="Gene3D" id="3.10.580.10">
    <property type="entry name" value="CBS-domain"/>
    <property type="match status" value="1"/>
</dbReference>
<dbReference type="Pfam" id="PF00005">
    <property type="entry name" value="ABC_tran"/>
    <property type="match status" value="1"/>
</dbReference>
<dbReference type="InterPro" id="IPR027417">
    <property type="entry name" value="P-loop_NTPase"/>
</dbReference>
<dbReference type="PROSITE" id="PS50893">
    <property type="entry name" value="ABC_TRANSPORTER_2"/>
    <property type="match status" value="1"/>
</dbReference>
<name>A0A1T4LIP0_9FUSO</name>
<proteinExistence type="inferred from homology"/>
<feature type="domain" description="CBS" evidence="8">
    <location>
        <begin position="254"/>
        <end position="315"/>
    </location>
</feature>
<dbReference type="PANTHER" id="PTHR43869:SF1">
    <property type="entry name" value="GLYCINE BETAINE_PROLINE BETAINE TRANSPORT SYSTEM ATP-BINDING PROTEIN PROV"/>
    <property type="match status" value="1"/>
</dbReference>
<evidence type="ECO:0000256" key="5">
    <source>
        <dbReference type="ARBA" id="ARBA00022970"/>
    </source>
</evidence>
<dbReference type="AlphaFoldDB" id="A0A1T4LIP0"/>
<dbReference type="InterPro" id="IPR003593">
    <property type="entry name" value="AAA+_ATPase"/>
</dbReference>
<dbReference type="SUPFAM" id="SSF54631">
    <property type="entry name" value="CBS-domain pair"/>
    <property type="match status" value="1"/>
</dbReference>
<dbReference type="SMART" id="SM00382">
    <property type="entry name" value="AAA"/>
    <property type="match status" value="1"/>
</dbReference>
<dbReference type="SUPFAM" id="SSF52540">
    <property type="entry name" value="P-loop containing nucleoside triphosphate hydrolases"/>
    <property type="match status" value="1"/>
</dbReference>
<dbReference type="Pfam" id="PF00571">
    <property type="entry name" value="CBS"/>
    <property type="match status" value="2"/>
</dbReference>
<dbReference type="GO" id="GO:0016887">
    <property type="term" value="F:ATP hydrolysis activity"/>
    <property type="evidence" value="ECO:0007669"/>
    <property type="project" value="InterPro"/>
</dbReference>
<dbReference type="OrthoDB" id="9780431at2"/>
<sequence length="382" mass="43659">MIKIKNVSKIFNGKKVLKNINLEIKSGEFVVLIGQSGSGKTTLLKLINKLIKPTSGEIFIGEEDISKRNSISLRREIGYVIQKEGLMPHMNIGENIELIPKLLKWNKNEMENRSKELLNLVGLDPIDYYDRYPSELSGGQRQRVGIARALANNPDMILMDEPFSALDPITRENLQQEILSLQKELNKTIVFVTHDMDEALKIADKIAILKDGEIIQYDTPENILKNPINEFVENFVGKNRLWKNPDILQAKDIMRKDFPKVTVNGRLITALEIMDKANMKYLIVVEKDRYKHKENAVGVIFKWDITLKAIDEGATIEKIMKKEFQSVFFDEKLTNIIKLIEDHTLKLVVVTDRNKKLLGVITANRLITMLARIIPQGEGLND</sequence>
<evidence type="ECO:0000256" key="2">
    <source>
        <dbReference type="ARBA" id="ARBA00022448"/>
    </source>
</evidence>
<evidence type="ECO:0000259" key="8">
    <source>
        <dbReference type="PROSITE" id="PS51371"/>
    </source>
</evidence>
<dbReference type="InterPro" id="IPR005892">
    <property type="entry name" value="Gly-betaine_transp_ATP-bd"/>
</dbReference>
<dbReference type="FunFam" id="3.40.50.300:FF:000425">
    <property type="entry name" value="Probable ABC transporter, ATP-binding subunit"/>
    <property type="match status" value="1"/>
</dbReference>
<dbReference type="InterPro" id="IPR051921">
    <property type="entry name" value="ABC_osmolyte_uptake_ATP-bind"/>
</dbReference>
<dbReference type="GO" id="GO:0006865">
    <property type="term" value="P:amino acid transport"/>
    <property type="evidence" value="ECO:0007669"/>
    <property type="project" value="UniProtKB-KW"/>
</dbReference>
<dbReference type="PANTHER" id="PTHR43869">
    <property type="entry name" value="GLYCINE BETAINE/PROLINE BETAINE TRANSPORT SYSTEM ATP-BINDING PROTEIN PROV"/>
    <property type="match status" value="1"/>
</dbReference>
<keyword evidence="3" id="KW-0547">Nucleotide-binding</keyword>
<dbReference type="InterPro" id="IPR000644">
    <property type="entry name" value="CBS_dom"/>
</dbReference>
<feature type="domain" description="ABC transporter" evidence="7">
    <location>
        <begin position="2"/>
        <end position="236"/>
    </location>
</feature>
<dbReference type="CDD" id="cd02205">
    <property type="entry name" value="CBS_pair_SF"/>
    <property type="match status" value="1"/>
</dbReference>
<keyword evidence="5" id="KW-0029">Amino-acid transport</keyword>